<evidence type="ECO:0000256" key="2">
    <source>
        <dbReference type="SAM" id="Phobius"/>
    </source>
</evidence>
<accession>A0ABT8ATL6</accession>
<evidence type="ECO:0000313" key="3">
    <source>
        <dbReference type="EMBL" id="MDN3572950.1"/>
    </source>
</evidence>
<sequence>MLLIQRLAWLAFQGSIVGTVCYAFHDMAQQSGEPVQAGLALTLGIGIAYALTLFVSVFLDAGRILIGKINGKAVAPKHRRGPAPIAPPRRSFGSPW</sequence>
<feature type="region of interest" description="Disordered" evidence="1">
    <location>
        <begin position="75"/>
        <end position="96"/>
    </location>
</feature>
<keyword evidence="2" id="KW-0812">Transmembrane</keyword>
<reference evidence="4" key="1">
    <citation type="journal article" date="2019" name="Int. J. Syst. Evol. Microbiol.">
        <title>The Global Catalogue of Microorganisms (GCM) 10K type strain sequencing project: providing services to taxonomists for standard genome sequencing and annotation.</title>
        <authorList>
            <consortium name="The Broad Institute Genomics Platform"/>
            <consortium name="The Broad Institute Genome Sequencing Center for Infectious Disease"/>
            <person name="Wu L."/>
            <person name="Ma J."/>
        </authorList>
    </citation>
    <scope>NUCLEOTIDE SEQUENCE [LARGE SCALE GENOMIC DNA]</scope>
    <source>
        <strain evidence="4">CECT 7806</strain>
    </source>
</reference>
<protein>
    <submittedName>
        <fullName evidence="3">Uncharacterized protein</fullName>
    </submittedName>
</protein>
<keyword evidence="4" id="KW-1185">Reference proteome</keyword>
<proteinExistence type="predicted"/>
<name>A0ABT8ATL6_9HYPH</name>
<feature type="transmembrane region" description="Helical" evidence="2">
    <location>
        <begin position="37"/>
        <end position="59"/>
    </location>
</feature>
<organism evidence="3 4">
    <name type="scientific">Methylobacterium longum</name>
    <dbReference type="NCBI Taxonomy" id="767694"/>
    <lineage>
        <taxon>Bacteria</taxon>
        <taxon>Pseudomonadati</taxon>
        <taxon>Pseudomonadota</taxon>
        <taxon>Alphaproteobacteria</taxon>
        <taxon>Hyphomicrobiales</taxon>
        <taxon>Methylobacteriaceae</taxon>
        <taxon>Methylobacterium</taxon>
    </lineage>
</organism>
<dbReference type="Proteomes" id="UP001244297">
    <property type="component" value="Unassembled WGS sequence"/>
</dbReference>
<comment type="caution">
    <text evidence="3">The sequence shown here is derived from an EMBL/GenBank/DDBJ whole genome shotgun (WGS) entry which is preliminary data.</text>
</comment>
<keyword evidence="2" id="KW-1133">Transmembrane helix</keyword>
<gene>
    <name evidence="3" type="ORF">QWZ18_20260</name>
</gene>
<keyword evidence="2" id="KW-0472">Membrane</keyword>
<dbReference type="RefSeq" id="WP_238293023.1">
    <property type="nucleotide sequence ID" value="NZ_BPQS01000062.1"/>
</dbReference>
<dbReference type="EMBL" id="JAUFPT010000063">
    <property type="protein sequence ID" value="MDN3572950.1"/>
    <property type="molecule type" value="Genomic_DNA"/>
</dbReference>
<feature type="transmembrane region" description="Helical" evidence="2">
    <location>
        <begin position="7"/>
        <end position="25"/>
    </location>
</feature>
<evidence type="ECO:0000256" key="1">
    <source>
        <dbReference type="SAM" id="MobiDB-lite"/>
    </source>
</evidence>
<evidence type="ECO:0000313" key="4">
    <source>
        <dbReference type="Proteomes" id="UP001244297"/>
    </source>
</evidence>